<sequence>MFNNEKMKELVSYIISKCDYKNSFGKTVLYKLLYFSDFNFYEIYEKSITDETYIRRDKGPIPKHFEIIKEELVNEGKIKEEKEFVINYPKYKYLSLKIPEIKLLSEEELEVTNTVLEKLSKMNATTISDYSHGDMPWRATKNKEKIDYEFVFYRDDEYSVREYEKET</sequence>
<protein>
    <recommendedName>
        <fullName evidence="1">Antitoxin SocA-like Panacea domain-containing protein</fullName>
    </recommendedName>
</protein>
<dbReference type="Pfam" id="PF13274">
    <property type="entry name" value="SocA_Panacea"/>
    <property type="match status" value="1"/>
</dbReference>
<organism evidence="2 3">
    <name type="scientific">Methanobrevibacter curvatus</name>
    <dbReference type="NCBI Taxonomy" id="49547"/>
    <lineage>
        <taxon>Archaea</taxon>
        <taxon>Methanobacteriati</taxon>
        <taxon>Methanobacteriota</taxon>
        <taxon>Methanomada group</taxon>
        <taxon>Methanobacteria</taxon>
        <taxon>Methanobacteriales</taxon>
        <taxon>Methanobacteriaceae</taxon>
        <taxon>Methanobrevibacter</taxon>
    </lineage>
</organism>
<dbReference type="STRING" id="49547.MBCUR_13550"/>
<dbReference type="RefSeq" id="WP_067091870.1">
    <property type="nucleotide sequence ID" value="NZ_LWMV01000183.1"/>
</dbReference>
<gene>
    <name evidence="2" type="ORF">MBCUR_13550</name>
</gene>
<evidence type="ECO:0000313" key="3">
    <source>
        <dbReference type="Proteomes" id="UP000077245"/>
    </source>
</evidence>
<dbReference type="PATRIC" id="fig|49547.3.peg.1449"/>
<evidence type="ECO:0000313" key="2">
    <source>
        <dbReference type="EMBL" id="KZX11601.1"/>
    </source>
</evidence>
<accession>A0A166A5J9</accession>
<dbReference type="OrthoDB" id="77772at2157"/>
<comment type="caution">
    <text evidence="2">The sequence shown here is derived from an EMBL/GenBank/DDBJ whole genome shotgun (WGS) entry which is preliminary data.</text>
</comment>
<evidence type="ECO:0000259" key="1">
    <source>
        <dbReference type="Pfam" id="PF13274"/>
    </source>
</evidence>
<keyword evidence="3" id="KW-1185">Reference proteome</keyword>
<dbReference type="EMBL" id="LWMV01000183">
    <property type="protein sequence ID" value="KZX11601.1"/>
    <property type="molecule type" value="Genomic_DNA"/>
</dbReference>
<dbReference type="InterPro" id="IPR025272">
    <property type="entry name" value="SocA_Panacea"/>
</dbReference>
<dbReference type="Proteomes" id="UP000077245">
    <property type="component" value="Unassembled WGS sequence"/>
</dbReference>
<proteinExistence type="predicted"/>
<name>A0A166A5J9_9EURY</name>
<reference evidence="2 3" key="1">
    <citation type="submission" date="2016-04" db="EMBL/GenBank/DDBJ databases">
        <title>Genome sequence of Methanobrevibacter curvatus DSM 11111.</title>
        <authorList>
            <person name="Poehlein A."/>
            <person name="Seedorf H."/>
            <person name="Daniel R."/>
        </authorList>
    </citation>
    <scope>NUCLEOTIDE SEQUENCE [LARGE SCALE GENOMIC DNA]</scope>
    <source>
        <strain evidence="2 3">DSM 11111</strain>
    </source>
</reference>
<dbReference type="AlphaFoldDB" id="A0A166A5J9"/>
<feature type="domain" description="Antitoxin SocA-like Panacea" evidence="1">
    <location>
        <begin position="29"/>
        <end position="137"/>
    </location>
</feature>